<protein>
    <recommendedName>
        <fullName evidence="8">Tim44-like domain-containing protein</fullName>
    </recommendedName>
</protein>
<evidence type="ECO:0000256" key="3">
    <source>
        <dbReference type="ARBA" id="ARBA00022792"/>
    </source>
</evidence>
<dbReference type="AlphaFoldDB" id="A0ABD0XXM9"/>
<evidence type="ECO:0000256" key="1">
    <source>
        <dbReference type="ARBA" id="ARBA00004273"/>
    </source>
</evidence>
<dbReference type="InterPro" id="IPR032710">
    <property type="entry name" value="NTF2-like_dom_sf"/>
</dbReference>
<feature type="domain" description="Tim44-like" evidence="8">
    <location>
        <begin position="334"/>
        <end position="483"/>
    </location>
</feature>
<dbReference type="Proteomes" id="UP001558652">
    <property type="component" value="Unassembled WGS sequence"/>
</dbReference>
<gene>
    <name evidence="9" type="ORF">AAG570_006187</name>
</gene>
<dbReference type="Gene3D" id="3.10.450.240">
    <property type="match status" value="1"/>
</dbReference>
<dbReference type="EMBL" id="JBFDAA010000019">
    <property type="protein sequence ID" value="KAL1115898.1"/>
    <property type="molecule type" value="Genomic_DNA"/>
</dbReference>
<evidence type="ECO:0000256" key="5">
    <source>
        <dbReference type="ARBA" id="ARBA00023128"/>
    </source>
</evidence>
<dbReference type="PANTHER" id="PTHR10721">
    <property type="entry name" value="MITOCHONDRIAL IMPORT INNER MEMBRANE TRANSLOCASE SUBUNIT TIM44"/>
    <property type="match status" value="1"/>
</dbReference>
<evidence type="ECO:0000256" key="7">
    <source>
        <dbReference type="SAM" id="MobiDB-lite"/>
    </source>
</evidence>
<evidence type="ECO:0000313" key="9">
    <source>
        <dbReference type="EMBL" id="KAL1115898.1"/>
    </source>
</evidence>
<name>A0ABD0XXM9_9HEMI</name>
<dbReference type="InterPro" id="IPR039544">
    <property type="entry name" value="Tim44-like"/>
</dbReference>
<reference evidence="9 10" key="1">
    <citation type="submission" date="2024-07" db="EMBL/GenBank/DDBJ databases">
        <title>Chromosome-level genome assembly of the water stick insect Ranatra chinensis (Heteroptera: Nepidae).</title>
        <authorList>
            <person name="Liu X."/>
        </authorList>
    </citation>
    <scope>NUCLEOTIDE SEQUENCE [LARGE SCALE GENOMIC DNA]</scope>
    <source>
        <strain evidence="9">Cailab_2021Rc</strain>
        <tissue evidence="9">Muscle</tissue>
    </source>
</reference>
<accession>A0ABD0XXM9</accession>
<feature type="region of interest" description="Disordered" evidence="7">
    <location>
        <begin position="154"/>
        <end position="195"/>
    </location>
</feature>
<evidence type="ECO:0000313" key="10">
    <source>
        <dbReference type="Proteomes" id="UP001558652"/>
    </source>
</evidence>
<dbReference type="PANTHER" id="PTHR10721:SF1">
    <property type="entry name" value="MITOCHONDRIAL IMPORT INNER MEMBRANE TRANSLOCASE SUBUNIT TIM44"/>
    <property type="match status" value="1"/>
</dbReference>
<keyword evidence="10" id="KW-1185">Reference proteome</keyword>
<dbReference type="InterPro" id="IPR007379">
    <property type="entry name" value="Tim44-like_dom"/>
</dbReference>
<comment type="caution">
    <text evidence="9">The sequence shown here is derived from an EMBL/GenBank/DDBJ whole genome shotgun (WGS) entry which is preliminary data.</text>
</comment>
<comment type="similarity">
    <text evidence="2">Belongs to the Tim44 family.</text>
</comment>
<dbReference type="Pfam" id="PF04280">
    <property type="entry name" value="Tim44"/>
    <property type="match status" value="1"/>
</dbReference>
<keyword evidence="3" id="KW-0999">Mitochondrion inner membrane</keyword>
<evidence type="ECO:0000256" key="6">
    <source>
        <dbReference type="ARBA" id="ARBA00023136"/>
    </source>
</evidence>
<evidence type="ECO:0000256" key="4">
    <source>
        <dbReference type="ARBA" id="ARBA00022946"/>
    </source>
</evidence>
<comment type="subcellular location">
    <subcellularLocation>
        <location evidence="1">Mitochondrion inner membrane</location>
    </subcellularLocation>
</comment>
<keyword evidence="4" id="KW-0809">Transit peptide</keyword>
<keyword evidence="5" id="KW-0496">Mitochondrion</keyword>
<proteinExistence type="inferred from homology"/>
<dbReference type="SMART" id="SM00978">
    <property type="entry name" value="Tim44"/>
    <property type="match status" value="1"/>
</dbReference>
<dbReference type="GO" id="GO:0005743">
    <property type="term" value="C:mitochondrial inner membrane"/>
    <property type="evidence" value="ECO:0007669"/>
    <property type="project" value="UniProtKB-SubCell"/>
</dbReference>
<keyword evidence="6" id="KW-0472">Membrane</keyword>
<evidence type="ECO:0000256" key="2">
    <source>
        <dbReference type="ARBA" id="ARBA00009597"/>
    </source>
</evidence>
<dbReference type="SUPFAM" id="SSF54427">
    <property type="entry name" value="NTF2-like"/>
    <property type="match status" value="1"/>
</dbReference>
<sequence>MLAPSKQSIGAAELNEGSARTTFFRAVINPGEGGNEEATRVITGSTRKGCLVETTEPERDATEIRDSSSEIFEDGVVFGVEPIRQWKHFLLMKGFHRFWGGKKGFEILAEQLHWISHIKKFMKKLREDLERKKLAEEKEKFKESSLLRKNVDAYKNGRCDPNSAEPPKGTLAMGQNNPAGKQDETQAEASDIKDSNPAMGLVNTLAVSRPPSLFPPDLPPFWTANPTLWLIQVMTTFVTSCESSQVNRFNPVVRSIVDLDKTGSFLMDKVRELVEGIKDGIVGMQPSPATDKKLRPRKDSTKCNENTSLGDFKPVGDTLVGKLCGHLTKHGPALPFAMTKVGLSDPAFSVEGFLDECKRDIIPNILGAQLANNMDLVQDWCTGQALAWSKRIIMEDAERGLVSFSRLLSVEDLEVLSGGVSERGTELVIRFNTTQTFCMKDGAGEVVEGEEDEEIKVGYIWTLRRDVKETDRKAAWRLSVFMVTLPQ</sequence>
<evidence type="ECO:0000259" key="8">
    <source>
        <dbReference type="SMART" id="SM00978"/>
    </source>
</evidence>
<organism evidence="9 10">
    <name type="scientific">Ranatra chinensis</name>
    <dbReference type="NCBI Taxonomy" id="642074"/>
    <lineage>
        <taxon>Eukaryota</taxon>
        <taxon>Metazoa</taxon>
        <taxon>Ecdysozoa</taxon>
        <taxon>Arthropoda</taxon>
        <taxon>Hexapoda</taxon>
        <taxon>Insecta</taxon>
        <taxon>Pterygota</taxon>
        <taxon>Neoptera</taxon>
        <taxon>Paraneoptera</taxon>
        <taxon>Hemiptera</taxon>
        <taxon>Heteroptera</taxon>
        <taxon>Panheteroptera</taxon>
        <taxon>Nepomorpha</taxon>
        <taxon>Nepidae</taxon>
        <taxon>Ranatrinae</taxon>
        <taxon>Ranatra</taxon>
    </lineage>
</organism>